<reference evidence="4" key="1">
    <citation type="submission" date="2021-02" db="EMBL/GenBank/DDBJ databases">
        <authorList>
            <person name="Nowell W R."/>
        </authorList>
    </citation>
    <scope>NUCLEOTIDE SEQUENCE</scope>
</reference>
<dbReference type="Pfam" id="PF04564">
    <property type="entry name" value="U-box"/>
    <property type="match status" value="1"/>
</dbReference>
<dbReference type="SUPFAM" id="SSF57850">
    <property type="entry name" value="RING/U-box"/>
    <property type="match status" value="1"/>
</dbReference>
<evidence type="ECO:0000313" key="4">
    <source>
        <dbReference type="EMBL" id="CAF1298286.1"/>
    </source>
</evidence>
<dbReference type="Proteomes" id="UP000663829">
    <property type="component" value="Unassembled WGS sequence"/>
</dbReference>
<dbReference type="AlphaFoldDB" id="A0A815DUL5"/>
<proteinExistence type="inferred from homology"/>
<dbReference type="InterPro" id="IPR003613">
    <property type="entry name" value="Ubox_domain"/>
</dbReference>
<dbReference type="EMBL" id="CAJNOK010024820">
    <property type="protein sequence ID" value="CAF1382068.1"/>
    <property type="molecule type" value="Genomic_DNA"/>
</dbReference>
<evidence type="ECO:0000313" key="7">
    <source>
        <dbReference type="EMBL" id="CAF4190531.1"/>
    </source>
</evidence>
<feature type="domain" description="U-box" evidence="3">
    <location>
        <begin position="1"/>
        <end position="61"/>
    </location>
</feature>
<dbReference type="InterPro" id="IPR005225">
    <property type="entry name" value="Small_GTP-bd"/>
</dbReference>
<dbReference type="PANTHER" id="PTHR47978">
    <property type="match status" value="1"/>
</dbReference>
<dbReference type="Pfam" id="PF00071">
    <property type="entry name" value="Ras"/>
    <property type="match status" value="1"/>
</dbReference>
<dbReference type="Gene3D" id="3.30.40.10">
    <property type="entry name" value="Zinc/RING finger domain, C3HC4 (zinc finger)"/>
    <property type="match status" value="1"/>
</dbReference>
<evidence type="ECO:0000313" key="6">
    <source>
        <dbReference type="EMBL" id="CAF4117005.1"/>
    </source>
</evidence>
<dbReference type="SMART" id="SM00504">
    <property type="entry name" value="Ubox"/>
    <property type="match status" value="1"/>
</dbReference>
<dbReference type="CDD" id="cd00154">
    <property type="entry name" value="Rab"/>
    <property type="match status" value="1"/>
</dbReference>
<dbReference type="NCBIfam" id="TIGR00231">
    <property type="entry name" value="small_GTP"/>
    <property type="match status" value="1"/>
</dbReference>
<dbReference type="Proteomes" id="UP000677228">
    <property type="component" value="Unassembled WGS sequence"/>
</dbReference>
<dbReference type="InterPro" id="IPR001806">
    <property type="entry name" value="Small_GTPase"/>
</dbReference>
<evidence type="ECO:0000313" key="5">
    <source>
        <dbReference type="EMBL" id="CAF1382068.1"/>
    </source>
</evidence>
<dbReference type="GO" id="GO:0005525">
    <property type="term" value="F:GTP binding"/>
    <property type="evidence" value="ECO:0007669"/>
    <property type="project" value="InterPro"/>
</dbReference>
<dbReference type="EMBL" id="CAJNOQ010012360">
    <property type="protein sequence ID" value="CAF1298286.1"/>
    <property type="molecule type" value="Genomic_DNA"/>
</dbReference>
<dbReference type="Gene3D" id="3.40.50.300">
    <property type="entry name" value="P-loop containing nucleotide triphosphate hydrolases"/>
    <property type="match status" value="1"/>
</dbReference>
<gene>
    <name evidence="4" type="ORF">GPM918_LOCUS28389</name>
    <name evidence="5" type="ORF">OVA965_LOCUS32157</name>
    <name evidence="6" type="ORF">SRO942_LOCUS28885</name>
    <name evidence="7" type="ORF">TMI583_LOCUS33015</name>
</gene>
<comment type="similarity">
    <text evidence="1">Belongs to the small GTPase superfamily. Rab family.</text>
</comment>
<evidence type="ECO:0000259" key="3">
    <source>
        <dbReference type="PROSITE" id="PS51698"/>
    </source>
</evidence>
<dbReference type="SMART" id="SM00175">
    <property type="entry name" value="RAB"/>
    <property type="match status" value="1"/>
</dbReference>
<dbReference type="Proteomes" id="UP000681722">
    <property type="component" value="Unassembled WGS sequence"/>
</dbReference>
<dbReference type="Proteomes" id="UP000682733">
    <property type="component" value="Unassembled WGS sequence"/>
</dbReference>
<keyword evidence="8" id="KW-1185">Reference proteome</keyword>
<keyword evidence="2" id="KW-0547">Nucleotide-binding</keyword>
<dbReference type="GO" id="GO:0003924">
    <property type="term" value="F:GTPase activity"/>
    <property type="evidence" value="ECO:0007669"/>
    <property type="project" value="InterPro"/>
</dbReference>
<dbReference type="GO" id="GO:0016567">
    <property type="term" value="P:protein ubiquitination"/>
    <property type="evidence" value="ECO:0007669"/>
    <property type="project" value="InterPro"/>
</dbReference>
<dbReference type="SUPFAM" id="SSF52540">
    <property type="entry name" value="P-loop containing nucleoside triphosphate hydrolases"/>
    <property type="match status" value="1"/>
</dbReference>
<dbReference type="EMBL" id="CAJOBA010046517">
    <property type="protein sequence ID" value="CAF4190531.1"/>
    <property type="molecule type" value="Genomic_DNA"/>
</dbReference>
<dbReference type="PROSITE" id="PS51698">
    <property type="entry name" value="U_BOX"/>
    <property type="match status" value="1"/>
</dbReference>
<dbReference type="PROSITE" id="PS51419">
    <property type="entry name" value="RAB"/>
    <property type="match status" value="1"/>
</dbReference>
<dbReference type="EMBL" id="CAJOBC010036092">
    <property type="protein sequence ID" value="CAF4117005.1"/>
    <property type="molecule type" value="Genomic_DNA"/>
</dbReference>
<evidence type="ECO:0000256" key="1">
    <source>
        <dbReference type="ARBA" id="ARBA00006270"/>
    </source>
</evidence>
<dbReference type="InterPro" id="IPR013083">
    <property type="entry name" value="Znf_RING/FYVE/PHD"/>
</dbReference>
<accession>A0A815DUL5</accession>
<evidence type="ECO:0000313" key="8">
    <source>
        <dbReference type="Proteomes" id="UP000663829"/>
    </source>
</evidence>
<organism evidence="4 8">
    <name type="scientific">Didymodactylos carnosus</name>
    <dbReference type="NCBI Taxonomy" id="1234261"/>
    <lineage>
        <taxon>Eukaryota</taxon>
        <taxon>Metazoa</taxon>
        <taxon>Spiralia</taxon>
        <taxon>Gnathifera</taxon>
        <taxon>Rotifera</taxon>
        <taxon>Eurotatoria</taxon>
        <taxon>Bdelloidea</taxon>
        <taxon>Philodinida</taxon>
        <taxon>Philodinidae</taxon>
        <taxon>Didymodactylos</taxon>
    </lineage>
</organism>
<sequence length="313" mass="36112">MDLPVILIEDGRSYEKRELQQWLQNNNTSPVTNKVLKSKDFIVNITLKNAIEEFREKQVKAQYCEKISNTLVVKSGGLPQQLRDDERYPQLHIKICVFGDRNVGKTTTVKHLQFQERISKEIYATTVGPDLITLHLDRLFEERYAVLINVFDIPGDFRHADMWQNHYRCHGAILMCDVTKPETLKSLANAWFPTLKDRGFNKFESVILCNKIDLAQDSEDQIFKDAERFSTKNDLSLFYTSALTGENVQTMFNQLILCILNNTILFNQLKENIVVSKRTSNKNEPSILLDTKNIILSEKTKGKKKAEKKSSCC</sequence>
<comment type="caution">
    <text evidence="4">The sequence shown here is derived from an EMBL/GenBank/DDBJ whole genome shotgun (WGS) entry which is preliminary data.</text>
</comment>
<name>A0A815DUL5_9BILA</name>
<protein>
    <recommendedName>
        <fullName evidence="3">U-box domain-containing protein</fullName>
    </recommendedName>
</protein>
<dbReference type="OrthoDB" id="10064100at2759"/>
<dbReference type="PRINTS" id="PR00449">
    <property type="entry name" value="RASTRNSFRMNG"/>
</dbReference>
<dbReference type="InterPro" id="IPR027417">
    <property type="entry name" value="P-loop_NTPase"/>
</dbReference>
<dbReference type="GO" id="GO:0004842">
    <property type="term" value="F:ubiquitin-protein transferase activity"/>
    <property type="evidence" value="ECO:0007669"/>
    <property type="project" value="InterPro"/>
</dbReference>
<evidence type="ECO:0000256" key="2">
    <source>
        <dbReference type="ARBA" id="ARBA00022741"/>
    </source>
</evidence>